<comment type="caution">
    <text evidence="1">The sequence shown here is derived from an EMBL/GenBank/DDBJ whole genome shotgun (WGS) entry which is preliminary data.</text>
</comment>
<name>A0ABW2KG38_9ACTN</name>
<organism evidence="1 2">
    <name type="scientific">Marinactinospora rubrisoli</name>
    <dbReference type="NCBI Taxonomy" id="2715399"/>
    <lineage>
        <taxon>Bacteria</taxon>
        <taxon>Bacillati</taxon>
        <taxon>Actinomycetota</taxon>
        <taxon>Actinomycetes</taxon>
        <taxon>Streptosporangiales</taxon>
        <taxon>Nocardiopsidaceae</taxon>
        <taxon>Marinactinospora</taxon>
    </lineage>
</organism>
<sequence>MDSAETAGVRFERWRRTWLTAEECRDHSPFFRDAVFRHLEISPGAASDLAALPAGARASLIPRLHQLDNETEQWNNQVRLDRGGVWTTPRHVIWEARPALTGTPDDPGATPGEFSVRLRRGENGMTAERRIVIDGVDWRPAPTVRSASAVTAAQLRAAMRARSSGAARTTVGAHLRRRQPPDARWARTV</sequence>
<protein>
    <submittedName>
        <fullName evidence="1">Uncharacterized protein</fullName>
    </submittedName>
</protein>
<accession>A0ABW2KG38</accession>
<evidence type="ECO:0000313" key="1">
    <source>
        <dbReference type="EMBL" id="MFC7328226.1"/>
    </source>
</evidence>
<dbReference type="EMBL" id="JBHTBH010000004">
    <property type="protein sequence ID" value="MFC7328226.1"/>
    <property type="molecule type" value="Genomic_DNA"/>
</dbReference>
<dbReference type="RefSeq" id="WP_379870874.1">
    <property type="nucleotide sequence ID" value="NZ_JBHTBH010000004.1"/>
</dbReference>
<evidence type="ECO:0000313" key="2">
    <source>
        <dbReference type="Proteomes" id="UP001596540"/>
    </source>
</evidence>
<gene>
    <name evidence="1" type="ORF">ACFQRF_10780</name>
</gene>
<keyword evidence="2" id="KW-1185">Reference proteome</keyword>
<reference evidence="2" key="1">
    <citation type="journal article" date="2019" name="Int. J. Syst. Evol. Microbiol.">
        <title>The Global Catalogue of Microorganisms (GCM) 10K type strain sequencing project: providing services to taxonomists for standard genome sequencing and annotation.</title>
        <authorList>
            <consortium name="The Broad Institute Genomics Platform"/>
            <consortium name="The Broad Institute Genome Sequencing Center for Infectious Disease"/>
            <person name="Wu L."/>
            <person name="Ma J."/>
        </authorList>
    </citation>
    <scope>NUCLEOTIDE SEQUENCE [LARGE SCALE GENOMIC DNA]</scope>
    <source>
        <strain evidence="2">CGMCC 4.7382</strain>
    </source>
</reference>
<proteinExistence type="predicted"/>
<dbReference type="Proteomes" id="UP001596540">
    <property type="component" value="Unassembled WGS sequence"/>
</dbReference>